<gene>
    <name evidence="2" type="ORF">PYX00_002561</name>
</gene>
<proteinExistence type="predicted"/>
<dbReference type="EMBL" id="JARGDH010000001">
    <property type="protein sequence ID" value="KAL0281634.1"/>
    <property type="molecule type" value="Genomic_DNA"/>
</dbReference>
<evidence type="ECO:0000313" key="2">
    <source>
        <dbReference type="EMBL" id="KAL0281634.1"/>
    </source>
</evidence>
<keyword evidence="1" id="KW-0732">Signal</keyword>
<evidence type="ECO:0008006" key="3">
    <source>
        <dbReference type="Google" id="ProtNLM"/>
    </source>
</evidence>
<organism evidence="2">
    <name type="scientific">Menopon gallinae</name>
    <name type="common">poultry shaft louse</name>
    <dbReference type="NCBI Taxonomy" id="328185"/>
    <lineage>
        <taxon>Eukaryota</taxon>
        <taxon>Metazoa</taxon>
        <taxon>Ecdysozoa</taxon>
        <taxon>Arthropoda</taxon>
        <taxon>Hexapoda</taxon>
        <taxon>Insecta</taxon>
        <taxon>Pterygota</taxon>
        <taxon>Neoptera</taxon>
        <taxon>Paraneoptera</taxon>
        <taxon>Psocodea</taxon>
        <taxon>Troctomorpha</taxon>
        <taxon>Phthiraptera</taxon>
        <taxon>Amblycera</taxon>
        <taxon>Menoponidae</taxon>
        <taxon>Menopon</taxon>
    </lineage>
</organism>
<accession>A0AAW2IHJ2</accession>
<evidence type="ECO:0000256" key="1">
    <source>
        <dbReference type="SAM" id="SignalP"/>
    </source>
</evidence>
<comment type="caution">
    <text evidence="2">The sequence shown here is derived from an EMBL/GenBank/DDBJ whole genome shotgun (WGS) entry which is preliminary data.</text>
</comment>
<dbReference type="AlphaFoldDB" id="A0AAW2IHJ2"/>
<reference evidence="2" key="1">
    <citation type="journal article" date="2024" name="Gigascience">
        <title>Chromosome-level genome of the poultry shaft louse Menopon gallinae provides insight into the host-switching and adaptive evolution of parasitic lice.</title>
        <authorList>
            <person name="Xu Y."/>
            <person name="Ma L."/>
            <person name="Liu S."/>
            <person name="Liang Y."/>
            <person name="Liu Q."/>
            <person name="He Z."/>
            <person name="Tian L."/>
            <person name="Duan Y."/>
            <person name="Cai W."/>
            <person name="Li H."/>
            <person name="Song F."/>
        </authorList>
    </citation>
    <scope>NUCLEOTIDE SEQUENCE</scope>
    <source>
        <strain evidence="2">Cailab_2023a</strain>
    </source>
</reference>
<protein>
    <recommendedName>
        <fullName evidence="3">Secreted protein</fullName>
    </recommendedName>
</protein>
<feature type="chain" id="PRO_5043452831" description="Secreted protein" evidence="1">
    <location>
        <begin position="18"/>
        <end position="242"/>
    </location>
</feature>
<name>A0AAW2IHJ2_9NEOP</name>
<feature type="signal peptide" evidence="1">
    <location>
        <begin position="1"/>
        <end position="17"/>
    </location>
</feature>
<sequence length="242" mass="26908">MPLKGLICTALLLAISAESNSVGTDDSINVDPWKPVKELAASAMKGYYGAVAGFARKQLDYLDELADLVDRSAEEMKSAFESPGKAALSVEKETKALYEQGKADGKPDSYFDCLARHESGALRDFRQIRDKLGASHSDAVRTMHRRLRVVRDVVTRLTDVLRHLLGRSEDEVWQCRDAKCIEETVRQAYVVSVFGKKVLAESTEPLSSDWKGFSQSLKEIAANAERAVDRALEEGLRNLRRC</sequence>